<dbReference type="GO" id="GO:0000105">
    <property type="term" value="P:L-histidine biosynthetic process"/>
    <property type="evidence" value="ECO:0007669"/>
    <property type="project" value="UniProtKB-UniRule"/>
</dbReference>
<keyword evidence="4 8" id="KW-0028">Amino-acid biosynthesis</keyword>
<evidence type="ECO:0000313" key="11">
    <source>
        <dbReference type="EMBL" id="OUM20274.1"/>
    </source>
</evidence>
<dbReference type="EMBL" id="NHOC01000007">
    <property type="protein sequence ID" value="OUM20274.1"/>
    <property type="molecule type" value="Genomic_DNA"/>
</dbReference>
<dbReference type="NCBIfam" id="TIGR01856">
    <property type="entry name" value="hisJ_fam"/>
    <property type="match status" value="1"/>
</dbReference>
<keyword evidence="6 8" id="KW-0368">Histidine biosynthesis</keyword>
<dbReference type="PANTHER" id="PTHR21039:SF0">
    <property type="entry name" value="HISTIDINOL-PHOSPHATASE"/>
    <property type="match status" value="1"/>
</dbReference>
<dbReference type="Pfam" id="PF02811">
    <property type="entry name" value="PHP"/>
    <property type="match status" value="1"/>
</dbReference>
<evidence type="ECO:0000256" key="6">
    <source>
        <dbReference type="ARBA" id="ARBA00023102"/>
    </source>
</evidence>
<dbReference type="Gene3D" id="3.20.20.140">
    <property type="entry name" value="Metal-dependent hydrolases"/>
    <property type="match status" value="1"/>
</dbReference>
<dbReference type="InterPro" id="IPR004013">
    <property type="entry name" value="PHP_dom"/>
</dbReference>
<protein>
    <recommendedName>
        <fullName evidence="3 8">Histidinol-phosphatase</fullName>
        <shortName evidence="8">HolPase</shortName>
        <ecNumber evidence="3 8">3.1.3.15</ecNumber>
    </recommendedName>
</protein>
<dbReference type="InterPro" id="IPR010140">
    <property type="entry name" value="Histidinol_P_phosphatase_HisJ"/>
</dbReference>
<dbReference type="PANTHER" id="PTHR21039">
    <property type="entry name" value="HISTIDINOL PHOSPHATASE-RELATED"/>
    <property type="match status" value="1"/>
</dbReference>
<dbReference type="InterPro" id="IPR016195">
    <property type="entry name" value="Pol/histidinol_Pase-like"/>
</dbReference>
<dbReference type="OrthoDB" id="9775255at2"/>
<evidence type="ECO:0000256" key="3">
    <source>
        <dbReference type="ARBA" id="ARBA00013085"/>
    </source>
</evidence>
<evidence type="ECO:0000313" key="10">
    <source>
        <dbReference type="EMBL" id="OUM19842.1"/>
    </source>
</evidence>
<keyword evidence="12" id="KW-1185">Reference proteome</keyword>
<organism evidence="10 12">
    <name type="scientific">Butyricicoccus porcorum</name>
    <dbReference type="NCBI Taxonomy" id="1945634"/>
    <lineage>
        <taxon>Bacteria</taxon>
        <taxon>Bacillati</taxon>
        <taxon>Bacillota</taxon>
        <taxon>Clostridia</taxon>
        <taxon>Eubacteriales</taxon>
        <taxon>Butyricicoccaceae</taxon>
        <taxon>Butyricicoccus</taxon>
    </lineage>
</organism>
<comment type="similarity">
    <text evidence="2 8">Belongs to the PHP hydrolase family. HisK subfamily.</text>
</comment>
<gene>
    <name evidence="11" type="ORF">CBW42_09535</name>
    <name evidence="10" type="ORF">CBW42_11845</name>
</gene>
<reference evidence="10 12" key="1">
    <citation type="submission" date="2017-05" db="EMBL/GenBank/DDBJ databases">
        <title>Butyricicoccus porcorum sp. nov. a butyrate-producing bacterium from the swine intestinal tract.</title>
        <authorList>
            <person name="Trachsel J."/>
            <person name="Humphrey S."/>
            <person name="Allen H.K."/>
        </authorList>
    </citation>
    <scope>NUCLEOTIDE SEQUENCE [LARGE SCALE GENOMIC DNA]</scope>
    <source>
        <strain evidence="10">BB10</strain>
    </source>
</reference>
<dbReference type="Proteomes" id="UP000194903">
    <property type="component" value="Unassembled WGS sequence"/>
</dbReference>
<evidence type="ECO:0000256" key="8">
    <source>
        <dbReference type="RuleBase" id="RU366003"/>
    </source>
</evidence>
<evidence type="ECO:0000256" key="7">
    <source>
        <dbReference type="ARBA" id="ARBA00049158"/>
    </source>
</evidence>
<evidence type="ECO:0000256" key="4">
    <source>
        <dbReference type="ARBA" id="ARBA00022605"/>
    </source>
</evidence>
<evidence type="ECO:0000256" key="2">
    <source>
        <dbReference type="ARBA" id="ARBA00009152"/>
    </source>
</evidence>
<evidence type="ECO:0000259" key="9">
    <source>
        <dbReference type="Pfam" id="PF02811"/>
    </source>
</evidence>
<evidence type="ECO:0000256" key="5">
    <source>
        <dbReference type="ARBA" id="ARBA00022801"/>
    </source>
</evidence>
<accession>A0A252F264</accession>
<proteinExistence type="inferred from homology"/>
<evidence type="ECO:0000313" key="12">
    <source>
        <dbReference type="Proteomes" id="UP000194903"/>
    </source>
</evidence>
<dbReference type="AlphaFoldDB" id="A0A252F264"/>
<feature type="domain" description="PHP" evidence="9">
    <location>
        <begin position="3"/>
        <end position="188"/>
    </location>
</feature>
<dbReference type="EMBL" id="NHOC01000010">
    <property type="protein sequence ID" value="OUM19842.1"/>
    <property type="molecule type" value="Genomic_DNA"/>
</dbReference>
<sequence length="257" mass="29152">MYDTHMHTTPFSSDSRMKIAEVQQYVRQTGIGVVLTEHMDYEFPEPKVYEFDPEAYFSAYAPHRSDTLLLGVEIGLQRFVEGKNQTLVCSYPFDMVIGSIHAVCGRDLYDPSYFQLFPDRKSAYTAYLEAMYENVRSYDDFDTLAHIDYVSRHAPYENSILLYEEFPNLFDRILECLAAKGKSLEINTRQFGDGRAVAALRKLCCRFAESGGRTVTIGSDAHDCGSIGAYLKEAYQLAAACGLTPVYYKERQACMAL</sequence>
<keyword evidence="5 8" id="KW-0378">Hydrolase</keyword>
<name>A0A252F264_9FIRM</name>
<dbReference type="GO" id="GO:0004401">
    <property type="term" value="F:histidinol-phosphatase activity"/>
    <property type="evidence" value="ECO:0007669"/>
    <property type="project" value="UniProtKB-UniRule"/>
</dbReference>
<comment type="caution">
    <text evidence="10">The sequence shown here is derived from an EMBL/GenBank/DDBJ whole genome shotgun (WGS) entry which is preliminary data.</text>
</comment>
<dbReference type="RefSeq" id="WP_087020522.1">
    <property type="nucleotide sequence ID" value="NZ_CP178353.1"/>
</dbReference>
<dbReference type="GO" id="GO:0005737">
    <property type="term" value="C:cytoplasm"/>
    <property type="evidence" value="ECO:0007669"/>
    <property type="project" value="TreeGrafter"/>
</dbReference>
<comment type="pathway">
    <text evidence="1 8">Amino-acid biosynthesis; L-histidine biosynthesis; L-histidine from 5-phospho-alpha-D-ribose 1-diphosphate: step 8/9.</text>
</comment>
<evidence type="ECO:0000256" key="1">
    <source>
        <dbReference type="ARBA" id="ARBA00004970"/>
    </source>
</evidence>
<dbReference type="EC" id="3.1.3.15" evidence="3 8"/>
<dbReference type="UniPathway" id="UPA00031">
    <property type="reaction ID" value="UER00013"/>
</dbReference>
<comment type="catalytic activity">
    <reaction evidence="7 8">
        <text>L-histidinol phosphate + H2O = L-histidinol + phosphate</text>
        <dbReference type="Rhea" id="RHEA:14465"/>
        <dbReference type="ChEBI" id="CHEBI:15377"/>
        <dbReference type="ChEBI" id="CHEBI:43474"/>
        <dbReference type="ChEBI" id="CHEBI:57699"/>
        <dbReference type="ChEBI" id="CHEBI:57980"/>
        <dbReference type="EC" id="3.1.3.15"/>
    </reaction>
</comment>
<dbReference type="SUPFAM" id="SSF89550">
    <property type="entry name" value="PHP domain-like"/>
    <property type="match status" value="1"/>
</dbReference>